<evidence type="ECO:0000313" key="1">
    <source>
        <dbReference type="EMBL" id="DAD70528.1"/>
    </source>
</evidence>
<sequence length="158" mass="18245">MNKVFEASIELFDKLASGNEIGTSRKANMYRSPHYKRQKEIVKTAVWDLAEDAHVEIKDGVAYKLREIYEYPVPAAYLKTKKQRAEFSPSTVLPITRGTSDIDNTMKPMHDAIMDALGFDDSQIVSIEAHKRYKMGDTYRYSFELYEIPSGIELEFYE</sequence>
<dbReference type="InterPro" id="IPR008822">
    <property type="entry name" value="Endonuclease_RusA-like"/>
</dbReference>
<protein>
    <submittedName>
        <fullName evidence="1">Endodeoxyribonuclease RusA</fullName>
    </submittedName>
</protein>
<dbReference type="GO" id="GO:0006310">
    <property type="term" value="P:DNA recombination"/>
    <property type="evidence" value="ECO:0007669"/>
    <property type="project" value="InterPro"/>
</dbReference>
<dbReference type="EMBL" id="BK015867">
    <property type="protein sequence ID" value="DAD70528.1"/>
    <property type="molecule type" value="Genomic_DNA"/>
</dbReference>
<dbReference type="GO" id="GO:0006281">
    <property type="term" value="P:DNA repair"/>
    <property type="evidence" value="ECO:0007669"/>
    <property type="project" value="InterPro"/>
</dbReference>
<organism evidence="1">
    <name type="scientific">Siphoviridae sp. ctcPV5</name>
    <dbReference type="NCBI Taxonomy" id="2827582"/>
    <lineage>
        <taxon>Viruses</taxon>
        <taxon>Duplodnaviria</taxon>
        <taxon>Heunggongvirae</taxon>
        <taxon>Uroviricota</taxon>
        <taxon>Caudoviricetes</taxon>
    </lineage>
</organism>
<reference evidence="1" key="1">
    <citation type="journal article" date="2021" name="Proc. Natl. Acad. Sci. U.S.A.">
        <title>A Catalog of Tens of Thousands of Viruses from Human Metagenomes Reveals Hidden Associations with Chronic Diseases.</title>
        <authorList>
            <person name="Tisza M.J."/>
            <person name="Buck C.B."/>
        </authorList>
    </citation>
    <scope>NUCLEOTIDE SEQUENCE</scope>
    <source>
        <strain evidence="1">CtcPV5</strain>
    </source>
</reference>
<dbReference type="Gene3D" id="3.30.1330.70">
    <property type="entry name" value="Holliday junction resolvase RusA"/>
    <property type="match status" value="1"/>
</dbReference>
<accession>A0A8S5LL01</accession>
<name>A0A8S5LL01_9CAUD</name>
<dbReference type="GO" id="GO:0000287">
    <property type="term" value="F:magnesium ion binding"/>
    <property type="evidence" value="ECO:0007669"/>
    <property type="project" value="InterPro"/>
</dbReference>
<dbReference type="InterPro" id="IPR036614">
    <property type="entry name" value="RusA-like_sf"/>
</dbReference>
<proteinExistence type="predicted"/>
<dbReference type="Pfam" id="PF05866">
    <property type="entry name" value="RusA"/>
    <property type="match status" value="1"/>
</dbReference>
<dbReference type="SUPFAM" id="SSF103084">
    <property type="entry name" value="Holliday junction resolvase RusA"/>
    <property type="match status" value="1"/>
</dbReference>